<protein>
    <submittedName>
        <fullName evidence="1">Spore coat protein H</fullName>
    </submittedName>
</protein>
<evidence type="ECO:0000313" key="1">
    <source>
        <dbReference type="EMBL" id="TCP24508.1"/>
    </source>
</evidence>
<dbReference type="AlphaFoldDB" id="A0A4R2NSU4"/>
<reference evidence="1 2" key="1">
    <citation type="submission" date="2019-03" db="EMBL/GenBank/DDBJ databases">
        <title>Genomic Encyclopedia of Type Strains, Phase IV (KMG-IV): sequencing the most valuable type-strain genomes for metagenomic binning, comparative biology and taxonomic classification.</title>
        <authorList>
            <person name="Goeker M."/>
        </authorList>
    </citation>
    <scope>NUCLEOTIDE SEQUENCE [LARGE SCALE GENOMIC DNA]</scope>
    <source>
        <strain evidence="1 2">DSM 19377</strain>
    </source>
</reference>
<keyword evidence="2" id="KW-1185">Reference proteome</keyword>
<evidence type="ECO:0000313" key="2">
    <source>
        <dbReference type="Proteomes" id="UP000295416"/>
    </source>
</evidence>
<proteinExistence type="predicted"/>
<name>A0A4R2NSU4_9BACL</name>
<dbReference type="PANTHER" id="PTHR40050:SF1">
    <property type="entry name" value="INNER SPORE COAT PROTEIN H"/>
    <property type="match status" value="1"/>
</dbReference>
<keyword evidence="1" id="KW-0167">Capsid protein</keyword>
<dbReference type="Pfam" id="PF08757">
    <property type="entry name" value="CotH"/>
    <property type="match status" value="1"/>
</dbReference>
<accession>A0A4R2NSU4</accession>
<dbReference type="Proteomes" id="UP000295416">
    <property type="component" value="Unassembled WGS sequence"/>
</dbReference>
<keyword evidence="1" id="KW-0946">Virion</keyword>
<dbReference type="EMBL" id="SLXK01000024">
    <property type="protein sequence ID" value="TCP24508.1"/>
    <property type="molecule type" value="Genomic_DNA"/>
</dbReference>
<organism evidence="1 2">
    <name type="scientific">Scopulibacillus darangshiensis</name>
    <dbReference type="NCBI Taxonomy" id="442528"/>
    <lineage>
        <taxon>Bacteria</taxon>
        <taxon>Bacillati</taxon>
        <taxon>Bacillota</taxon>
        <taxon>Bacilli</taxon>
        <taxon>Bacillales</taxon>
        <taxon>Sporolactobacillaceae</taxon>
        <taxon>Scopulibacillus</taxon>
    </lineage>
</organism>
<dbReference type="InterPro" id="IPR014867">
    <property type="entry name" value="Spore_coat_CotH_CotH2/3/7"/>
</dbReference>
<dbReference type="RefSeq" id="WP_132746937.1">
    <property type="nucleotide sequence ID" value="NZ_SLXK01000024.1"/>
</dbReference>
<dbReference type="PANTHER" id="PTHR40050">
    <property type="entry name" value="INNER SPORE COAT PROTEIN H"/>
    <property type="match status" value="1"/>
</dbReference>
<gene>
    <name evidence="1" type="ORF">EV207_1245</name>
</gene>
<comment type="caution">
    <text evidence="1">The sequence shown here is derived from an EMBL/GenBank/DDBJ whole genome shotgun (WGS) entry which is preliminary data.</text>
</comment>
<sequence>MTNQKAVPSYNILINPRDLRALRDDIWCDDPVPAKLVFEKRQYNIDIAYRGAHIRKFKKKSYHITFQRSFLGVKEIHLNAELMDKSLLRNKLSLDFFSDIGNLSPESRHVNLTINGKYQGVYLQLESVDSQFLKRRRLPNGSIFYAEDDDANFSLMSPLDNDAKRAFDSGYSRKLGSKRDHHYLSDLVYKINTTTRSEFEKEIVNYIDTNKYLRWLSGVVCTQNFDGFIHNYALYRRDNTGLFEIIPWDYDATWGRDINGKRMAYDYVPITGYNTLTARILDVPSFRKEYRKILSDILDSQFTVDFQKPKIMAMHDQLRPYVLKDPYISSDIDRFDDEPDFIFDFINKRNHYLKKHLSGV</sequence>
<dbReference type="OrthoDB" id="3235126at2"/>